<name>A0A949TSG2_9CLOT</name>
<dbReference type="InterPro" id="IPR050109">
    <property type="entry name" value="HTH-type_TetR-like_transc_reg"/>
</dbReference>
<dbReference type="GO" id="GO:0003700">
    <property type="term" value="F:DNA-binding transcription factor activity"/>
    <property type="evidence" value="ECO:0007669"/>
    <property type="project" value="TreeGrafter"/>
</dbReference>
<feature type="DNA-binding region" description="H-T-H motif" evidence="4">
    <location>
        <begin position="56"/>
        <end position="75"/>
    </location>
</feature>
<comment type="caution">
    <text evidence="6">The sequence shown here is derived from an EMBL/GenBank/DDBJ whole genome shotgun (WGS) entry which is preliminary data.</text>
</comment>
<keyword evidence="7" id="KW-1185">Reference proteome</keyword>
<dbReference type="Pfam" id="PF21597">
    <property type="entry name" value="TetR_C_43"/>
    <property type="match status" value="1"/>
</dbReference>
<evidence type="ECO:0000313" key="7">
    <source>
        <dbReference type="Proteomes" id="UP000694308"/>
    </source>
</evidence>
<proteinExistence type="predicted"/>
<keyword evidence="2 4" id="KW-0238">DNA-binding</keyword>
<protein>
    <submittedName>
        <fullName evidence="6">TetR/AcrR family transcriptional regulator</fullName>
    </submittedName>
</protein>
<accession>A0A949TSG2</accession>
<dbReference type="Pfam" id="PF00440">
    <property type="entry name" value="TetR_N"/>
    <property type="match status" value="1"/>
</dbReference>
<sequence length="214" mass="24072">MIDKEHSVNKAYTTLQPSNSSLVNNSKSLRADAKQNREQILDAAYKIFVEKGLSIPISEIAREAGVGIGTVYRHFPSKEALLEAVYLSYKQQLTEEAKSLVNNTDPGKAFFDFFIGIMEDGFNNKALKDALNTKMTNSDVLHDFQSAFAALLIRAQQAKVVREDIDIKDLINIMMGFLHAVEQRRDNLDISRFNKLISIVTDGLHYKDTINKST</sequence>
<dbReference type="InterPro" id="IPR049445">
    <property type="entry name" value="TetR_SbtR-like_C"/>
</dbReference>
<evidence type="ECO:0000256" key="3">
    <source>
        <dbReference type="ARBA" id="ARBA00023163"/>
    </source>
</evidence>
<dbReference type="InterPro" id="IPR001647">
    <property type="entry name" value="HTH_TetR"/>
</dbReference>
<dbReference type="PANTHER" id="PTHR30055">
    <property type="entry name" value="HTH-TYPE TRANSCRIPTIONAL REGULATOR RUTR"/>
    <property type="match status" value="1"/>
</dbReference>
<reference evidence="6" key="1">
    <citation type="submission" date="2020-12" db="EMBL/GenBank/DDBJ databases">
        <title>Clostridium thailandense sp. nov., a novel acetogenic bacterium isolated from peat land soil in Thailand.</title>
        <authorList>
            <person name="Chaikitkaew S."/>
            <person name="Birkeland N.K."/>
        </authorList>
    </citation>
    <scope>NUCLEOTIDE SEQUENCE</scope>
    <source>
        <strain evidence="6">PL3</strain>
    </source>
</reference>
<gene>
    <name evidence="6" type="ORF">I6U48_00825</name>
</gene>
<evidence type="ECO:0000259" key="5">
    <source>
        <dbReference type="PROSITE" id="PS50977"/>
    </source>
</evidence>
<dbReference type="GO" id="GO:0000976">
    <property type="term" value="F:transcription cis-regulatory region binding"/>
    <property type="evidence" value="ECO:0007669"/>
    <property type="project" value="TreeGrafter"/>
</dbReference>
<keyword evidence="3" id="KW-0804">Transcription</keyword>
<dbReference type="PANTHER" id="PTHR30055:SF234">
    <property type="entry name" value="HTH-TYPE TRANSCRIPTIONAL REGULATOR BETI"/>
    <property type="match status" value="1"/>
</dbReference>
<dbReference type="EMBL" id="JAEEGC010000004">
    <property type="protein sequence ID" value="MBV7271463.1"/>
    <property type="molecule type" value="Genomic_DNA"/>
</dbReference>
<dbReference type="RefSeq" id="WP_218318500.1">
    <property type="nucleotide sequence ID" value="NZ_JAEEGC010000004.1"/>
</dbReference>
<feature type="domain" description="HTH tetR-type" evidence="5">
    <location>
        <begin position="34"/>
        <end position="93"/>
    </location>
</feature>
<keyword evidence="1" id="KW-0805">Transcription regulation</keyword>
<dbReference type="PROSITE" id="PS50977">
    <property type="entry name" value="HTH_TETR_2"/>
    <property type="match status" value="1"/>
</dbReference>
<evidence type="ECO:0000256" key="1">
    <source>
        <dbReference type="ARBA" id="ARBA00023015"/>
    </source>
</evidence>
<dbReference type="Proteomes" id="UP000694308">
    <property type="component" value="Unassembled WGS sequence"/>
</dbReference>
<evidence type="ECO:0000256" key="2">
    <source>
        <dbReference type="ARBA" id="ARBA00023125"/>
    </source>
</evidence>
<evidence type="ECO:0000313" key="6">
    <source>
        <dbReference type="EMBL" id="MBV7271463.1"/>
    </source>
</evidence>
<dbReference type="AlphaFoldDB" id="A0A949TSG2"/>
<organism evidence="6 7">
    <name type="scientific">Clostridium thailandense</name>
    <dbReference type="NCBI Taxonomy" id="2794346"/>
    <lineage>
        <taxon>Bacteria</taxon>
        <taxon>Bacillati</taxon>
        <taxon>Bacillota</taxon>
        <taxon>Clostridia</taxon>
        <taxon>Eubacteriales</taxon>
        <taxon>Clostridiaceae</taxon>
        <taxon>Clostridium</taxon>
    </lineage>
</organism>
<evidence type="ECO:0000256" key="4">
    <source>
        <dbReference type="PROSITE-ProRule" id="PRU00335"/>
    </source>
</evidence>